<gene>
    <name evidence="1" type="ORF">FMOSSE_LOCUS5091</name>
</gene>
<keyword evidence="2" id="KW-1185">Reference proteome</keyword>
<dbReference type="AlphaFoldDB" id="A0A9N9AAW1"/>
<dbReference type="EMBL" id="CAJVPP010000923">
    <property type="protein sequence ID" value="CAG8522265.1"/>
    <property type="molecule type" value="Genomic_DNA"/>
</dbReference>
<proteinExistence type="predicted"/>
<reference evidence="1" key="1">
    <citation type="submission" date="2021-06" db="EMBL/GenBank/DDBJ databases">
        <authorList>
            <person name="Kallberg Y."/>
            <person name="Tangrot J."/>
            <person name="Rosling A."/>
        </authorList>
    </citation>
    <scope>NUCLEOTIDE SEQUENCE</scope>
    <source>
        <strain evidence="1">87-6 pot B 2015</strain>
    </source>
</reference>
<sequence>MVKGDPISQLYQDDQLITLPSCWCAHEMPDKVSEWHEFLKNLTNNFDMIFSDQLSEAANLLSDKEFEILFNALECAVCQLGGDNSQPFASSFYHEAVNRIVTNGSAYFICIQGQVRKAAQACLGPIVKVPDMITK</sequence>
<organism evidence="1 2">
    <name type="scientific">Funneliformis mosseae</name>
    <name type="common">Endomycorrhizal fungus</name>
    <name type="synonym">Glomus mosseae</name>
    <dbReference type="NCBI Taxonomy" id="27381"/>
    <lineage>
        <taxon>Eukaryota</taxon>
        <taxon>Fungi</taxon>
        <taxon>Fungi incertae sedis</taxon>
        <taxon>Mucoromycota</taxon>
        <taxon>Glomeromycotina</taxon>
        <taxon>Glomeromycetes</taxon>
        <taxon>Glomerales</taxon>
        <taxon>Glomeraceae</taxon>
        <taxon>Funneliformis</taxon>
    </lineage>
</organism>
<comment type="caution">
    <text evidence="1">The sequence shown here is derived from an EMBL/GenBank/DDBJ whole genome shotgun (WGS) entry which is preliminary data.</text>
</comment>
<accession>A0A9N9AAW1</accession>
<evidence type="ECO:0000313" key="2">
    <source>
        <dbReference type="Proteomes" id="UP000789375"/>
    </source>
</evidence>
<name>A0A9N9AAW1_FUNMO</name>
<evidence type="ECO:0000313" key="1">
    <source>
        <dbReference type="EMBL" id="CAG8522265.1"/>
    </source>
</evidence>
<protein>
    <submittedName>
        <fullName evidence="1">2430_t:CDS:1</fullName>
    </submittedName>
</protein>
<dbReference type="Proteomes" id="UP000789375">
    <property type="component" value="Unassembled WGS sequence"/>
</dbReference>